<dbReference type="InterPro" id="IPR035669">
    <property type="entry name" value="SGNH_plant_lipase-like"/>
</dbReference>
<gene>
    <name evidence="5" type="ORF">QJS04_geneDACA001316</name>
</gene>
<keyword evidence="3" id="KW-0443">Lipid metabolism</keyword>
<evidence type="ECO:0000256" key="4">
    <source>
        <dbReference type="SAM" id="SignalP"/>
    </source>
</evidence>
<dbReference type="CDD" id="cd01837">
    <property type="entry name" value="SGNH_plant_lipase_like"/>
    <property type="match status" value="1"/>
</dbReference>
<dbReference type="PANTHER" id="PTHR45648:SF172">
    <property type="entry name" value="(WILD MALAYSIAN BANANA) HYPOTHETICAL PROTEIN"/>
    <property type="match status" value="1"/>
</dbReference>
<organism evidence="5 6">
    <name type="scientific">Acorus gramineus</name>
    <name type="common">Dwarf sweet flag</name>
    <dbReference type="NCBI Taxonomy" id="55184"/>
    <lineage>
        <taxon>Eukaryota</taxon>
        <taxon>Viridiplantae</taxon>
        <taxon>Streptophyta</taxon>
        <taxon>Embryophyta</taxon>
        <taxon>Tracheophyta</taxon>
        <taxon>Spermatophyta</taxon>
        <taxon>Magnoliopsida</taxon>
        <taxon>Liliopsida</taxon>
        <taxon>Acoraceae</taxon>
        <taxon>Acorus</taxon>
    </lineage>
</organism>
<reference evidence="5" key="2">
    <citation type="submission" date="2023-06" db="EMBL/GenBank/DDBJ databases">
        <authorList>
            <person name="Ma L."/>
            <person name="Liu K.-W."/>
            <person name="Li Z."/>
            <person name="Hsiao Y.-Y."/>
            <person name="Qi Y."/>
            <person name="Fu T."/>
            <person name="Tang G."/>
            <person name="Zhang D."/>
            <person name="Sun W.-H."/>
            <person name="Liu D.-K."/>
            <person name="Li Y."/>
            <person name="Chen G.-Z."/>
            <person name="Liu X.-D."/>
            <person name="Liao X.-Y."/>
            <person name="Jiang Y.-T."/>
            <person name="Yu X."/>
            <person name="Hao Y."/>
            <person name="Huang J."/>
            <person name="Zhao X.-W."/>
            <person name="Ke S."/>
            <person name="Chen Y.-Y."/>
            <person name="Wu W.-L."/>
            <person name="Hsu J.-L."/>
            <person name="Lin Y.-F."/>
            <person name="Huang M.-D."/>
            <person name="Li C.-Y."/>
            <person name="Huang L."/>
            <person name="Wang Z.-W."/>
            <person name="Zhao X."/>
            <person name="Zhong W.-Y."/>
            <person name="Peng D.-H."/>
            <person name="Ahmad S."/>
            <person name="Lan S."/>
            <person name="Zhang J.-S."/>
            <person name="Tsai W.-C."/>
            <person name="Van De Peer Y."/>
            <person name="Liu Z.-J."/>
        </authorList>
    </citation>
    <scope>NUCLEOTIDE SEQUENCE</scope>
    <source>
        <strain evidence="5">SCP</strain>
        <tissue evidence="5">Leaves</tissue>
    </source>
</reference>
<keyword evidence="3" id="KW-0442">Lipid degradation</keyword>
<comment type="similarity">
    <text evidence="1">Belongs to the 'GDSL' lipolytic enzyme family.</text>
</comment>
<comment type="caution">
    <text evidence="5">The sequence shown here is derived from an EMBL/GenBank/DDBJ whole genome shotgun (WGS) entry which is preliminary data.</text>
</comment>
<dbReference type="InterPro" id="IPR001087">
    <property type="entry name" value="GDSL"/>
</dbReference>
<dbReference type="Gene3D" id="3.40.50.1110">
    <property type="entry name" value="SGNH hydrolase"/>
    <property type="match status" value="1"/>
</dbReference>
<protein>
    <submittedName>
        <fullName evidence="5">GDSL esterase/lipase</fullName>
    </submittedName>
</protein>
<dbReference type="InterPro" id="IPR051058">
    <property type="entry name" value="GDSL_Est/Lipase"/>
</dbReference>
<keyword evidence="6" id="KW-1185">Reference proteome</keyword>
<evidence type="ECO:0000313" key="5">
    <source>
        <dbReference type="EMBL" id="KAK1261375.1"/>
    </source>
</evidence>
<dbReference type="PANTHER" id="PTHR45648">
    <property type="entry name" value="GDSL LIPASE/ACYLHYDROLASE FAMILY PROTEIN (AFU_ORTHOLOGUE AFUA_4G14700)"/>
    <property type="match status" value="1"/>
</dbReference>
<evidence type="ECO:0000256" key="1">
    <source>
        <dbReference type="ARBA" id="ARBA00008668"/>
    </source>
</evidence>
<reference evidence="5" key="1">
    <citation type="journal article" date="2023" name="Nat. Commun.">
        <title>Diploid and tetraploid genomes of Acorus and the evolution of monocots.</title>
        <authorList>
            <person name="Ma L."/>
            <person name="Liu K.W."/>
            <person name="Li Z."/>
            <person name="Hsiao Y.Y."/>
            <person name="Qi Y."/>
            <person name="Fu T."/>
            <person name="Tang G.D."/>
            <person name="Zhang D."/>
            <person name="Sun W.H."/>
            <person name="Liu D.K."/>
            <person name="Li Y."/>
            <person name="Chen G.Z."/>
            <person name="Liu X.D."/>
            <person name="Liao X.Y."/>
            <person name="Jiang Y.T."/>
            <person name="Yu X."/>
            <person name="Hao Y."/>
            <person name="Huang J."/>
            <person name="Zhao X.W."/>
            <person name="Ke S."/>
            <person name="Chen Y.Y."/>
            <person name="Wu W.L."/>
            <person name="Hsu J.L."/>
            <person name="Lin Y.F."/>
            <person name="Huang M.D."/>
            <person name="Li C.Y."/>
            <person name="Huang L."/>
            <person name="Wang Z.W."/>
            <person name="Zhao X."/>
            <person name="Zhong W.Y."/>
            <person name="Peng D.H."/>
            <person name="Ahmad S."/>
            <person name="Lan S."/>
            <person name="Zhang J.S."/>
            <person name="Tsai W.C."/>
            <person name="Van de Peer Y."/>
            <person name="Liu Z.J."/>
        </authorList>
    </citation>
    <scope>NUCLEOTIDE SEQUENCE</scope>
    <source>
        <strain evidence="5">SCP</strain>
    </source>
</reference>
<name>A0AAV9AAX7_ACOGR</name>
<dbReference type="InterPro" id="IPR036514">
    <property type="entry name" value="SGNH_hydro_sf"/>
</dbReference>
<dbReference type="Proteomes" id="UP001179952">
    <property type="component" value="Unassembled WGS sequence"/>
</dbReference>
<evidence type="ECO:0000256" key="3">
    <source>
        <dbReference type="ARBA" id="ARBA00022963"/>
    </source>
</evidence>
<dbReference type="EMBL" id="JAUJYN010000010">
    <property type="protein sequence ID" value="KAK1261375.1"/>
    <property type="molecule type" value="Genomic_DNA"/>
</dbReference>
<keyword evidence="2" id="KW-0378">Hydrolase</keyword>
<proteinExistence type="inferred from homology"/>
<dbReference type="GO" id="GO:0016788">
    <property type="term" value="F:hydrolase activity, acting on ester bonds"/>
    <property type="evidence" value="ECO:0007669"/>
    <property type="project" value="InterPro"/>
</dbReference>
<dbReference type="GO" id="GO:0016042">
    <property type="term" value="P:lipid catabolic process"/>
    <property type="evidence" value="ECO:0007669"/>
    <property type="project" value="UniProtKB-KW"/>
</dbReference>
<evidence type="ECO:0000256" key="2">
    <source>
        <dbReference type="ARBA" id="ARBA00022801"/>
    </source>
</evidence>
<dbReference type="AlphaFoldDB" id="A0AAV9AAX7"/>
<dbReference type="SUPFAM" id="SSF52266">
    <property type="entry name" value="SGNH hydrolase"/>
    <property type="match status" value="1"/>
</dbReference>
<evidence type="ECO:0000313" key="6">
    <source>
        <dbReference type="Proteomes" id="UP001179952"/>
    </source>
</evidence>
<accession>A0AAV9AAX7</accession>
<keyword evidence="4" id="KW-0732">Signal</keyword>
<sequence>MEGRGLHIILFSLSLSVLLALQSADASVPAIYVFGDSTVDVGNNNYLPANAAKANFPHNGIDFPGGVPTGRFCNGYIGIDYLAKMYGFKKSPPAFLSLTHTNKKSFGGVNFASGGSGILDTTGKEIPMTQQIRYFSTVVSNLTAHMGKASAYRLLSKSLFLISVGANDIFADFTQFGLQDNAHKDKYIAILISKYEVHLKKLYGLGARKFGIVGLGLLGCIPSVRARTPSGECIEDLNVYGRKFNQAAKTLLRRLISSLEGMKYSFGDSHKVASDIVDHPHLYGLKELKSACCGGGKFNGESPCIPNATYCMNRDQYFFWDLVHPTQATYKLITQAFYAGSSRFVGPITFKQLTA</sequence>
<dbReference type="Pfam" id="PF00657">
    <property type="entry name" value="Lipase_GDSL"/>
    <property type="match status" value="1"/>
</dbReference>
<feature type="signal peptide" evidence="4">
    <location>
        <begin position="1"/>
        <end position="26"/>
    </location>
</feature>
<feature type="chain" id="PRO_5043810030" evidence="4">
    <location>
        <begin position="27"/>
        <end position="355"/>
    </location>
</feature>